<name>K9UAX5_CHAP6</name>
<dbReference type="PANTHER" id="PTHR30222">
    <property type="entry name" value="SPERMIDINE/PUTRESCINE-BINDING PERIPLASMIC PROTEIN"/>
    <property type="match status" value="1"/>
</dbReference>
<dbReference type="EMBL" id="CP003600">
    <property type="protein sequence ID" value="AFY92000.1"/>
    <property type="molecule type" value="Genomic_DNA"/>
</dbReference>
<comment type="subcellular location">
    <subcellularLocation>
        <location evidence="1">Periplasm</location>
    </subcellularLocation>
</comment>
<dbReference type="PROSITE" id="PS51257">
    <property type="entry name" value="PROKAR_LIPOPROTEIN"/>
    <property type="match status" value="1"/>
</dbReference>
<dbReference type="PRINTS" id="PR00909">
    <property type="entry name" value="SPERMDNBNDNG"/>
</dbReference>
<evidence type="ECO:0000256" key="4">
    <source>
        <dbReference type="ARBA" id="ARBA00022764"/>
    </source>
</evidence>
<gene>
    <name evidence="5" type="ORF">Cha6605_0729</name>
</gene>
<dbReference type="Pfam" id="PF13343">
    <property type="entry name" value="SBP_bac_6"/>
    <property type="match status" value="1"/>
</dbReference>
<organism evidence="5 6">
    <name type="scientific">Chamaesiphon minutus (strain ATCC 27169 / PCC 6605)</name>
    <dbReference type="NCBI Taxonomy" id="1173020"/>
    <lineage>
        <taxon>Bacteria</taxon>
        <taxon>Bacillati</taxon>
        <taxon>Cyanobacteriota</taxon>
        <taxon>Cyanophyceae</taxon>
        <taxon>Gomontiellales</taxon>
        <taxon>Chamaesiphonaceae</taxon>
        <taxon>Chamaesiphon</taxon>
    </lineage>
</organism>
<dbReference type="eggNOG" id="COG0687">
    <property type="taxonomic scope" value="Bacteria"/>
</dbReference>
<evidence type="ECO:0000256" key="1">
    <source>
        <dbReference type="ARBA" id="ARBA00004418"/>
    </source>
</evidence>
<dbReference type="AlphaFoldDB" id="K9UAX5"/>
<accession>K9UAX5</accession>
<dbReference type="Gene3D" id="3.40.190.10">
    <property type="entry name" value="Periplasmic binding protein-like II"/>
    <property type="match status" value="2"/>
</dbReference>
<dbReference type="Proteomes" id="UP000010366">
    <property type="component" value="Chromosome"/>
</dbReference>
<dbReference type="GO" id="GO:0042597">
    <property type="term" value="C:periplasmic space"/>
    <property type="evidence" value="ECO:0007669"/>
    <property type="project" value="UniProtKB-SubCell"/>
</dbReference>
<dbReference type="KEGG" id="cmp:Cha6605_0729"/>
<protein>
    <submittedName>
        <fullName evidence="5">Spermidine/putrescine-binding periplasmic protein</fullName>
    </submittedName>
</protein>
<keyword evidence="3" id="KW-0732">Signal</keyword>
<dbReference type="RefSeq" id="WP_015158194.1">
    <property type="nucleotide sequence ID" value="NC_019697.1"/>
</dbReference>
<dbReference type="OrthoDB" id="503789at2"/>
<keyword evidence="2" id="KW-0813">Transport</keyword>
<dbReference type="GO" id="GO:0019808">
    <property type="term" value="F:polyamine binding"/>
    <property type="evidence" value="ECO:0007669"/>
    <property type="project" value="InterPro"/>
</dbReference>
<dbReference type="GO" id="GO:0015846">
    <property type="term" value="P:polyamine transport"/>
    <property type="evidence" value="ECO:0007669"/>
    <property type="project" value="InterPro"/>
</dbReference>
<keyword evidence="6" id="KW-1185">Reference proteome</keyword>
<dbReference type="PANTHER" id="PTHR30222:SF17">
    <property type="entry name" value="SPERMIDINE_PUTRESCINE-BINDING PERIPLASMIC PROTEIN"/>
    <property type="match status" value="1"/>
</dbReference>
<reference evidence="5 6" key="1">
    <citation type="submission" date="2012-05" db="EMBL/GenBank/DDBJ databases">
        <title>Finished chromosome of genome of Chamaesiphon sp. PCC 6605.</title>
        <authorList>
            <consortium name="US DOE Joint Genome Institute"/>
            <person name="Gugger M."/>
            <person name="Coursin T."/>
            <person name="Rippka R."/>
            <person name="Tandeau De Marsac N."/>
            <person name="Huntemann M."/>
            <person name="Wei C.-L."/>
            <person name="Han J."/>
            <person name="Detter J.C."/>
            <person name="Han C."/>
            <person name="Tapia R."/>
            <person name="Chen A."/>
            <person name="Kyrpides N."/>
            <person name="Mavromatis K."/>
            <person name="Markowitz V."/>
            <person name="Szeto E."/>
            <person name="Ivanova N."/>
            <person name="Pagani I."/>
            <person name="Pati A."/>
            <person name="Goodwin L."/>
            <person name="Nordberg H.P."/>
            <person name="Cantor M.N."/>
            <person name="Hua S.X."/>
            <person name="Woyke T."/>
            <person name="Kerfeld C.A."/>
        </authorList>
    </citation>
    <scope>NUCLEOTIDE SEQUENCE [LARGE SCALE GENOMIC DNA]</scope>
    <source>
        <strain evidence="6">ATCC 27169 / PCC 6605</strain>
    </source>
</reference>
<evidence type="ECO:0000256" key="2">
    <source>
        <dbReference type="ARBA" id="ARBA00022448"/>
    </source>
</evidence>
<dbReference type="STRING" id="1173020.Cha6605_0729"/>
<keyword evidence="4" id="KW-0574">Periplasm</keyword>
<dbReference type="SUPFAM" id="SSF53850">
    <property type="entry name" value="Periplasmic binding protein-like II"/>
    <property type="match status" value="1"/>
</dbReference>
<proteinExistence type="predicted"/>
<sequence>MHRRSFLVTLGSLALGSGLTSCQNGNHSVLRLLALKNSLPQQLVNEFNKSIESTNASVEFVLETQFKDILTQLQEWYNSGAAEAKGLKIPLVPPAQGAEYIPNLTSLGDAWLSRAIEQKLIQPIDTNNLTNWRKLDSRWRELAQRDERGNSSSTGQIWGVPYRWGTTVIIYRRDKLTEANIPLPQDWADLWNPQLRQRISLLDRSREVIGLTLKKLGYSYNAADLDRVLNLQTELAKLHQQVKFYSADHYLQPLVIGDTWVAVGWSLDASELIQKNPQIGAVVPRSGTAISADLWVQPSLSPKLSPANRALLSNSNRLKLSNKWIDHCLQPQSSNQISVLTPGAAPLLTNLNPNDIPPDVRKNLLTLPSKEVLDKSEFIYPVSPTTKAQFDRLWQETRQKVIS</sequence>
<dbReference type="InterPro" id="IPR001188">
    <property type="entry name" value="Sperm_putr-bd"/>
</dbReference>
<dbReference type="HOGENOM" id="CLU_026974_11_1_3"/>
<evidence type="ECO:0000313" key="6">
    <source>
        <dbReference type="Proteomes" id="UP000010366"/>
    </source>
</evidence>
<evidence type="ECO:0000256" key="3">
    <source>
        <dbReference type="ARBA" id="ARBA00022729"/>
    </source>
</evidence>
<evidence type="ECO:0000313" key="5">
    <source>
        <dbReference type="EMBL" id="AFY92000.1"/>
    </source>
</evidence>